<dbReference type="InterPro" id="IPR004178">
    <property type="entry name" value="CaM-bd_dom"/>
</dbReference>
<dbReference type="Pfam" id="PF02888">
    <property type="entry name" value="CaMBD"/>
    <property type="match status" value="1"/>
</dbReference>
<evidence type="ECO:0000313" key="10">
    <source>
        <dbReference type="EMBL" id="CAG5132703.1"/>
    </source>
</evidence>
<keyword evidence="2" id="KW-0813">Transport</keyword>
<dbReference type="EMBL" id="CAJHNH020005580">
    <property type="protein sequence ID" value="CAG5132703.1"/>
    <property type="molecule type" value="Genomic_DNA"/>
</dbReference>
<name>A0A8S3ZTG5_9EUPU</name>
<feature type="transmembrane region" description="Helical" evidence="8">
    <location>
        <begin position="90"/>
        <end position="112"/>
    </location>
</feature>
<dbReference type="InterPro" id="IPR015449">
    <property type="entry name" value="K_chnl_Ca-activ_SK"/>
</dbReference>
<keyword evidence="4 8" id="KW-1133">Transmembrane helix</keyword>
<evidence type="ECO:0000256" key="6">
    <source>
        <dbReference type="ARBA" id="ARBA00023136"/>
    </source>
</evidence>
<keyword evidence="6 8" id="KW-0472">Membrane</keyword>
<proteinExistence type="predicted"/>
<feature type="transmembrane region" description="Helical" evidence="8">
    <location>
        <begin position="143"/>
        <end position="167"/>
    </location>
</feature>
<dbReference type="InterPro" id="IPR036122">
    <property type="entry name" value="CaM-bd_dom_sf"/>
</dbReference>
<dbReference type="FunFam" id="1.10.287.70:FF:000183">
    <property type="entry name" value="KCNN (Potassium K ChaNNel, calcium activated)-Like"/>
    <property type="match status" value="1"/>
</dbReference>
<feature type="domain" description="Calmodulin-binding" evidence="9">
    <location>
        <begin position="248"/>
        <end position="296"/>
    </location>
</feature>
<evidence type="ECO:0000256" key="3">
    <source>
        <dbReference type="ARBA" id="ARBA00022692"/>
    </source>
</evidence>
<feature type="transmembrane region" description="Helical" evidence="8">
    <location>
        <begin position="210"/>
        <end position="230"/>
    </location>
</feature>
<gene>
    <name evidence="10" type="ORF">CUNI_LOCUS18261</name>
</gene>
<keyword evidence="5" id="KW-0406">Ion transport</keyword>
<feature type="non-terminal residue" evidence="10">
    <location>
        <position position="1"/>
    </location>
</feature>
<feature type="transmembrane region" description="Helical" evidence="8">
    <location>
        <begin position="179"/>
        <end position="198"/>
    </location>
</feature>
<dbReference type="SUPFAM" id="SSF81324">
    <property type="entry name" value="Voltage-gated potassium channels"/>
    <property type="match status" value="1"/>
</dbReference>
<comment type="subcellular location">
    <subcellularLocation>
        <location evidence="1">Membrane</location>
        <topology evidence="1">Multi-pass membrane protein</topology>
    </subcellularLocation>
</comment>
<keyword evidence="7" id="KW-0407">Ion channel</keyword>
<dbReference type="GO" id="GO:0016286">
    <property type="term" value="F:small conductance calcium-activated potassium channel activity"/>
    <property type="evidence" value="ECO:0007669"/>
    <property type="project" value="InterPro"/>
</dbReference>
<dbReference type="GO" id="GO:0005516">
    <property type="term" value="F:calmodulin binding"/>
    <property type="evidence" value="ECO:0007669"/>
    <property type="project" value="InterPro"/>
</dbReference>
<comment type="caution">
    <text evidence="10">The sequence shown here is derived from an EMBL/GenBank/DDBJ whole genome shotgun (WGS) entry which is preliminary data.</text>
</comment>
<evidence type="ECO:0000259" key="9">
    <source>
        <dbReference type="SMART" id="SM01053"/>
    </source>
</evidence>
<dbReference type="PANTHER" id="PTHR10153">
    <property type="entry name" value="SMALL CONDUCTANCE CALCIUM-ACTIVATED POTASSIUM CHANNEL"/>
    <property type="match status" value="1"/>
</dbReference>
<dbReference type="OrthoDB" id="73653at2759"/>
<dbReference type="Pfam" id="PF03530">
    <property type="entry name" value="SK_channel"/>
    <property type="match status" value="1"/>
</dbReference>
<evidence type="ECO:0000256" key="1">
    <source>
        <dbReference type="ARBA" id="ARBA00004141"/>
    </source>
</evidence>
<evidence type="ECO:0000256" key="2">
    <source>
        <dbReference type="ARBA" id="ARBA00022448"/>
    </source>
</evidence>
<keyword evidence="11" id="KW-1185">Reference proteome</keyword>
<protein>
    <recommendedName>
        <fullName evidence="9">Calmodulin-binding domain-containing protein</fullName>
    </recommendedName>
</protein>
<dbReference type="Gene3D" id="1.10.287.70">
    <property type="match status" value="2"/>
</dbReference>
<evidence type="ECO:0000256" key="5">
    <source>
        <dbReference type="ARBA" id="ARBA00023065"/>
    </source>
</evidence>
<dbReference type="SUPFAM" id="SSF81327">
    <property type="entry name" value="Small-conductance potassium channel"/>
    <property type="match status" value="1"/>
</dbReference>
<reference evidence="10" key="1">
    <citation type="submission" date="2021-04" db="EMBL/GenBank/DDBJ databases">
        <authorList>
            <consortium name="Molecular Ecology Group"/>
        </authorList>
    </citation>
    <scope>NUCLEOTIDE SEQUENCE</scope>
</reference>
<dbReference type="GO" id="GO:0016020">
    <property type="term" value="C:membrane"/>
    <property type="evidence" value="ECO:0007669"/>
    <property type="project" value="UniProtKB-SubCell"/>
</dbReference>
<dbReference type="InterPro" id="IPR013099">
    <property type="entry name" value="K_chnl_dom"/>
</dbReference>
<evidence type="ECO:0000256" key="8">
    <source>
        <dbReference type="SAM" id="Phobius"/>
    </source>
</evidence>
<keyword evidence="3 8" id="KW-0812">Transmembrane</keyword>
<evidence type="ECO:0000313" key="11">
    <source>
        <dbReference type="Proteomes" id="UP000678393"/>
    </source>
</evidence>
<feature type="transmembrane region" description="Helical" evidence="8">
    <location>
        <begin position="6"/>
        <end position="26"/>
    </location>
</feature>
<evidence type="ECO:0000256" key="4">
    <source>
        <dbReference type="ARBA" id="ARBA00022989"/>
    </source>
</evidence>
<accession>A0A8S3ZTG5</accession>
<evidence type="ECO:0000256" key="7">
    <source>
        <dbReference type="ARBA" id="ARBA00023303"/>
    </source>
</evidence>
<dbReference type="Pfam" id="PF07885">
    <property type="entry name" value="Ion_trans_2"/>
    <property type="match status" value="1"/>
</dbReference>
<dbReference type="SMART" id="SM01053">
    <property type="entry name" value="CaMBD"/>
    <property type="match status" value="1"/>
</dbReference>
<organism evidence="10 11">
    <name type="scientific">Candidula unifasciata</name>
    <dbReference type="NCBI Taxonomy" id="100452"/>
    <lineage>
        <taxon>Eukaryota</taxon>
        <taxon>Metazoa</taxon>
        <taxon>Spiralia</taxon>
        <taxon>Lophotrochozoa</taxon>
        <taxon>Mollusca</taxon>
        <taxon>Gastropoda</taxon>
        <taxon>Heterobranchia</taxon>
        <taxon>Euthyneura</taxon>
        <taxon>Panpulmonata</taxon>
        <taxon>Eupulmonata</taxon>
        <taxon>Stylommatophora</taxon>
        <taxon>Helicina</taxon>
        <taxon>Helicoidea</taxon>
        <taxon>Geomitridae</taxon>
        <taxon>Candidula</taxon>
    </lineage>
</organism>
<dbReference type="Proteomes" id="UP000678393">
    <property type="component" value="Unassembled WGS sequence"/>
</dbReference>
<feature type="non-terminal residue" evidence="10">
    <location>
        <position position="296"/>
    </location>
</feature>
<dbReference type="AlphaFoldDB" id="A0A8S3ZTG5"/>
<sequence>SCYQSLALKALISLSTLVLLGLILAYHALEIQLFAVDNCIEDWRIAISLRRIVQLLVEFLICAIHPVPGNFTFMWSGTLAEQERPFSNEVSIDVIVSLPMFLRLYLICRVMLLHSKLFTDASSRSIGALNRIHFDTKFVLKTLMTICPGTVLLVFMLTLWIIASWLVRACERHHASEHANILNSMWMVAITFLSIGYGDIVPNTYCGRGVAIFVGVMGAGCTALVVAVIARKLELSRAEKHVHYFMMDTQLTKRLKNAAANVLRETWLIYRYTKLVKKVNISKVRKHQRKFLQSIH</sequence>